<reference evidence="2 3" key="1">
    <citation type="submission" date="2016-07" db="EMBL/GenBank/DDBJ databases">
        <title>Pervasive Adenine N6-methylation of Active Genes in Fungi.</title>
        <authorList>
            <consortium name="DOE Joint Genome Institute"/>
            <person name="Mondo S.J."/>
            <person name="Dannebaum R.O."/>
            <person name="Kuo R.C."/>
            <person name="Labutti K."/>
            <person name="Haridas S."/>
            <person name="Kuo A."/>
            <person name="Salamov A."/>
            <person name="Ahrendt S.R."/>
            <person name="Lipzen A."/>
            <person name="Sullivan W."/>
            <person name="Andreopoulos W.B."/>
            <person name="Clum A."/>
            <person name="Lindquist E."/>
            <person name="Daum C."/>
            <person name="Ramamoorthy G.K."/>
            <person name="Gryganskyi A."/>
            <person name="Culley D."/>
            <person name="Magnuson J.K."/>
            <person name="James T.Y."/>
            <person name="O'Malley M.A."/>
            <person name="Stajich J.E."/>
            <person name="Spatafora J.W."/>
            <person name="Visel A."/>
            <person name="Grigoriev I.V."/>
        </authorList>
    </citation>
    <scope>NUCLEOTIDE SEQUENCE [LARGE SCALE GENOMIC DNA]</scope>
    <source>
        <strain evidence="2 3">PL171</strain>
    </source>
</reference>
<evidence type="ECO:0000313" key="3">
    <source>
        <dbReference type="Proteomes" id="UP000193411"/>
    </source>
</evidence>
<dbReference type="AlphaFoldDB" id="A0A1Y2HLC7"/>
<keyword evidence="1" id="KW-1133">Transmembrane helix</keyword>
<comment type="caution">
    <text evidence="2">The sequence shown here is derived from an EMBL/GenBank/DDBJ whole genome shotgun (WGS) entry which is preliminary data.</text>
</comment>
<name>A0A1Y2HLC7_9FUNG</name>
<proteinExistence type="predicted"/>
<keyword evidence="1" id="KW-0812">Transmembrane</keyword>
<dbReference type="EMBL" id="MCFL01000022">
    <property type="protein sequence ID" value="ORZ35376.1"/>
    <property type="molecule type" value="Genomic_DNA"/>
</dbReference>
<organism evidence="2 3">
    <name type="scientific">Catenaria anguillulae PL171</name>
    <dbReference type="NCBI Taxonomy" id="765915"/>
    <lineage>
        <taxon>Eukaryota</taxon>
        <taxon>Fungi</taxon>
        <taxon>Fungi incertae sedis</taxon>
        <taxon>Blastocladiomycota</taxon>
        <taxon>Blastocladiomycetes</taxon>
        <taxon>Blastocladiales</taxon>
        <taxon>Catenariaceae</taxon>
        <taxon>Catenaria</taxon>
    </lineage>
</organism>
<keyword evidence="1" id="KW-0472">Membrane</keyword>
<sequence>MPVLSGGGLRDFVAAGSLAKGWGCAGATFDGASLFQACCAKVVLALMVWLRNFVVGGLLAAGVGAALLYLYGGWVRRWAWIAWFSADTGTQRLGA</sequence>
<feature type="transmembrane region" description="Helical" evidence="1">
    <location>
        <begin position="53"/>
        <end position="71"/>
    </location>
</feature>
<evidence type="ECO:0000313" key="2">
    <source>
        <dbReference type="EMBL" id="ORZ35376.1"/>
    </source>
</evidence>
<dbReference type="Proteomes" id="UP000193411">
    <property type="component" value="Unassembled WGS sequence"/>
</dbReference>
<keyword evidence="3" id="KW-1185">Reference proteome</keyword>
<evidence type="ECO:0000256" key="1">
    <source>
        <dbReference type="SAM" id="Phobius"/>
    </source>
</evidence>
<accession>A0A1Y2HLC7</accession>
<gene>
    <name evidence="2" type="ORF">BCR44DRAFT_370860</name>
</gene>
<protein>
    <submittedName>
        <fullName evidence="2">Uncharacterized protein</fullName>
    </submittedName>
</protein>